<dbReference type="STRING" id="445960.SAMN05421542_0186"/>
<reference evidence="2 4" key="1">
    <citation type="submission" date="2016-10" db="EMBL/GenBank/DDBJ databases">
        <authorList>
            <person name="Varghese N."/>
            <person name="Submissions S."/>
        </authorList>
    </citation>
    <scope>NUCLEOTIDE SEQUENCE [LARGE SCALE GENOMIC DNA]</scope>
    <source>
        <strain evidence="2 4">DSM 19299</strain>
    </source>
</reference>
<evidence type="ECO:0000313" key="2">
    <source>
        <dbReference type="EMBL" id="SDI13747.1"/>
    </source>
</evidence>
<accession>A0A2X2X0D5</accession>
<sequence length="336" mass="38205">MKKVILLFCIAFAVNSQAQFLDKLKEKVGGKSKLQLFPEEKLDFPQYQNNIGKVCFSNEEFERTLPENKYIKTYNFGDKLSMRAWFANSPSNSMLLQLEQSGVKPREINDNRNAFEYQGKILFVLYLDGQKVTNTSYASDFKKSDISGLATHRAEFNDGTDDLYFGETLMTDLKRKQDLLTPGTHKLKIEVIPIKMAGLGSDFPYKPIAVGEIDMIVKNNAVDKNDPQACLPAAKMNDKALQAKIITAYKNRNFGDTPKDVRITSDRWYIKKNEYSGMPIRRTVSATVGKTKNGKCYFDEYSFSQDYDGTQYQNEVYLLGEGIGTMREISCKCLTP</sequence>
<dbReference type="EMBL" id="FNEG01000001">
    <property type="protein sequence ID" value="SDI13747.1"/>
    <property type="molecule type" value="Genomic_DNA"/>
</dbReference>
<feature type="chain" id="PRO_5016566111" evidence="1">
    <location>
        <begin position="19"/>
        <end position="336"/>
    </location>
</feature>
<evidence type="ECO:0000256" key="1">
    <source>
        <dbReference type="SAM" id="SignalP"/>
    </source>
</evidence>
<dbReference type="Proteomes" id="UP000251670">
    <property type="component" value="Unassembled WGS sequence"/>
</dbReference>
<evidence type="ECO:0000313" key="3">
    <source>
        <dbReference type="EMBL" id="SQB46456.1"/>
    </source>
</evidence>
<protein>
    <submittedName>
        <fullName evidence="3">Uncharacterized protein</fullName>
    </submittedName>
</protein>
<dbReference type="RefSeq" id="WP_089732678.1">
    <property type="nucleotide sequence ID" value="NZ_FNEG01000001.1"/>
</dbReference>
<dbReference type="EMBL" id="UAWB01000013">
    <property type="protein sequence ID" value="SQB46456.1"/>
    <property type="molecule type" value="Genomic_DNA"/>
</dbReference>
<evidence type="ECO:0000313" key="4">
    <source>
        <dbReference type="Proteomes" id="UP000199426"/>
    </source>
</evidence>
<proteinExistence type="predicted"/>
<dbReference type="AlphaFoldDB" id="A0A2X2X0D5"/>
<evidence type="ECO:0000313" key="5">
    <source>
        <dbReference type="Proteomes" id="UP000251670"/>
    </source>
</evidence>
<dbReference type="Proteomes" id="UP000199426">
    <property type="component" value="Unassembled WGS sequence"/>
</dbReference>
<dbReference type="OrthoDB" id="1228337at2"/>
<gene>
    <name evidence="3" type="ORF">NCTC13492_03530</name>
    <name evidence="2" type="ORF">SAMN05421542_0186</name>
</gene>
<name>A0A2X2X0D5_CHRJE</name>
<keyword evidence="4" id="KW-1185">Reference proteome</keyword>
<organism evidence="3 5">
    <name type="scientific">Chryseobacterium jejuense</name>
    <dbReference type="NCBI Taxonomy" id="445960"/>
    <lineage>
        <taxon>Bacteria</taxon>
        <taxon>Pseudomonadati</taxon>
        <taxon>Bacteroidota</taxon>
        <taxon>Flavobacteriia</taxon>
        <taxon>Flavobacteriales</taxon>
        <taxon>Weeksellaceae</taxon>
        <taxon>Chryseobacterium group</taxon>
        <taxon>Chryseobacterium</taxon>
    </lineage>
</organism>
<reference evidence="3 5" key="2">
    <citation type="submission" date="2018-06" db="EMBL/GenBank/DDBJ databases">
        <authorList>
            <consortium name="Pathogen Informatics"/>
            <person name="Doyle S."/>
        </authorList>
    </citation>
    <scope>NUCLEOTIDE SEQUENCE [LARGE SCALE GENOMIC DNA]</scope>
    <source>
        <strain evidence="3 5">NCTC13492</strain>
    </source>
</reference>
<keyword evidence="1" id="KW-0732">Signal</keyword>
<feature type="signal peptide" evidence="1">
    <location>
        <begin position="1"/>
        <end position="18"/>
    </location>
</feature>